<gene>
    <name evidence="3" type="ORF">BAUCODRAFT_151830</name>
</gene>
<feature type="compositionally biased region" description="Polar residues" evidence="2">
    <location>
        <begin position="527"/>
        <end position="547"/>
    </location>
</feature>
<dbReference type="GeneID" id="19109174"/>
<accession>M2MM36</accession>
<evidence type="ECO:0000256" key="2">
    <source>
        <dbReference type="SAM" id="MobiDB-lite"/>
    </source>
</evidence>
<keyword evidence="1" id="KW-0539">Nucleus</keyword>
<proteinExistence type="predicted"/>
<sequence>MDFATNIMDHPPPAYIVYWDVASSNPSTPPVFFPPKDSDELFDALRGAFPHLRTHSERMREAMIQFLVEERQAEQFRTASVDTLSPTEHSWPSMTSSGSTSTLSSPDTLALGTPAFGMSPQPQLPHLSRTQSMAPSMTTTTSTGESSPSLENMTGVFSISSTGQPKQKTRRKMTEAEKVEYRKRRIVKACEVCAKRKRKCIHNQPGMETLASQQKVTKKASPTAPSALSAKATVLENTLQKATWSFDGIDAGNDEFAADMQLFDDFDILPDETTFRIDDDQTKASADIWKPNVVARPRGDDYAMDAYGDNADFADIPGMDPWFDVNMGQLRWGGTVTQGQLPHGQHEQALTPASPNAAMSADNGNSANGMLWEHLRTGQDESISTHEPAARGSYTHEHASSDGHGGSGRWQPRNSAGVLAQTVVQVNGTARAIRAFGRLLKSNMPQRIALQLVRLTSVADAIAQASLSGAPYLTANADLHNTPTPRQQVGGSAAGPLEGMRIGDYLRMKTNFDNVAHQMGRGGQALPSMTATQQQPGSRSLSTTSSMRAAPTSTPISSRTSPQEGNSAAHDQGRPPATFGGSITSIITANQTHVLKRRIPKSLHSIVDRNNANASEEVTLAPILQTERDMYRQPQELSKNSINAHQANGGAYLRLGSDNHPHFDSRLLSGDPAIDRWLDKLAEHKAAQTDARVLRTTNNSANRAVPVHRYSKRTEITQKAPQVLASGMRTSKDSSSRVDGQDEVYIPRNRDTFRRRDHFGRITPTTSASELELEPAATESSNGGGDKECGSGVRPFHLPSWPVFALLTLFTLLSNLTLSFSPCVMASIWPVSKTRASTEAKVWPWHNPRQKPRYQVEDSAWSSMLSQHAIVNGLEWFNGRVCKIRGVAERCCRISDVKGGVADGYQRRVMGLLAT</sequence>
<feature type="compositionally biased region" description="Low complexity" evidence="2">
    <location>
        <begin position="90"/>
        <end position="105"/>
    </location>
</feature>
<feature type="compositionally biased region" description="Low complexity" evidence="2">
    <location>
        <begin position="551"/>
        <end position="562"/>
    </location>
</feature>
<dbReference type="EMBL" id="KB445562">
    <property type="protein sequence ID" value="EMC92438.1"/>
    <property type="molecule type" value="Genomic_DNA"/>
</dbReference>
<keyword evidence="4" id="KW-1185">Reference proteome</keyword>
<feature type="compositionally biased region" description="Low complexity" evidence="2">
    <location>
        <begin position="130"/>
        <end position="149"/>
    </location>
</feature>
<evidence type="ECO:0000256" key="1">
    <source>
        <dbReference type="ARBA" id="ARBA00023242"/>
    </source>
</evidence>
<feature type="region of interest" description="Disordered" evidence="2">
    <location>
        <begin position="379"/>
        <end position="413"/>
    </location>
</feature>
<dbReference type="KEGG" id="bcom:BAUCODRAFT_151830"/>
<dbReference type="CDD" id="cd00067">
    <property type="entry name" value="GAL4"/>
    <property type="match status" value="1"/>
</dbReference>
<protein>
    <submittedName>
        <fullName evidence="3">Uncharacterized protein</fullName>
    </submittedName>
</protein>
<organism evidence="3 4">
    <name type="scientific">Baudoinia panamericana (strain UAMH 10762)</name>
    <name type="common">Angels' share fungus</name>
    <name type="synonym">Baudoinia compniacensis (strain UAMH 10762)</name>
    <dbReference type="NCBI Taxonomy" id="717646"/>
    <lineage>
        <taxon>Eukaryota</taxon>
        <taxon>Fungi</taxon>
        <taxon>Dikarya</taxon>
        <taxon>Ascomycota</taxon>
        <taxon>Pezizomycotina</taxon>
        <taxon>Dothideomycetes</taxon>
        <taxon>Dothideomycetidae</taxon>
        <taxon>Mycosphaerellales</taxon>
        <taxon>Teratosphaeriaceae</taxon>
        <taxon>Baudoinia</taxon>
    </lineage>
</organism>
<reference evidence="3 4" key="1">
    <citation type="journal article" date="2012" name="PLoS Pathog.">
        <title>Diverse lifestyles and strategies of plant pathogenesis encoded in the genomes of eighteen Dothideomycetes fungi.</title>
        <authorList>
            <person name="Ohm R.A."/>
            <person name="Feau N."/>
            <person name="Henrissat B."/>
            <person name="Schoch C.L."/>
            <person name="Horwitz B.A."/>
            <person name="Barry K.W."/>
            <person name="Condon B.J."/>
            <person name="Copeland A.C."/>
            <person name="Dhillon B."/>
            <person name="Glaser F."/>
            <person name="Hesse C.N."/>
            <person name="Kosti I."/>
            <person name="LaButti K."/>
            <person name="Lindquist E.A."/>
            <person name="Lucas S."/>
            <person name="Salamov A.A."/>
            <person name="Bradshaw R.E."/>
            <person name="Ciuffetti L."/>
            <person name="Hamelin R.C."/>
            <person name="Kema G.H.J."/>
            <person name="Lawrence C."/>
            <person name="Scott J.A."/>
            <person name="Spatafora J.W."/>
            <person name="Turgeon B.G."/>
            <person name="de Wit P.J.G.M."/>
            <person name="Zhong S."/>
            <person name="Goodwin S.B."/>
            <person name="Grigoriev I.V."/>
        </authorList>
    </citation>
    <scope>NUCLEOTIDE SEQUENCE [LARGE SCALE GENOMIC DNA]</scope>
    <source>
        <strain evidence="3 4">UAMH 10762</strain>
    </source>
</reference>
<dbReference type="OrthoDB" id="3794485at2759"/>
<dbReference type="RefSeq" id="XP_007680777.1">
    <property type="nucleotide sequence ID" value="XM_007682587.1"/>
</dbReference>
<feature type="region of interest" description="Disordered" evidence="2">
    <location>
        <begin position="80"/>
        <end position="176"/>
    </location>
</feature>
<dbReference type="GO" id="GO:0000981">
    <property type="term" value="F:DNA-binding transcription factor activity, RNA polymerase II-specific"/>
    <property type="evidence" value="ECO:0007669"/>
    <property type="project" value="InterPro"/>
</dbReference>
<evidence type="ECO:0000313" key="4">
    <source>
        <dbReference type="Proteomes" id="UP000011761"/>
    </source>
</evidence>
<dbReference type="eggNOG" id="ENOG502R8N6">
    <property type="taxonomic scope" value="Eukaryota"/>
</dbReference>
<evidence type="ECO:0000313" key="3">
    <source>
        <dbReference type="EMBL" id="EMC92438.1"/>
    </source>
</evidence>
<feature type="region of interest" description="Disordered" evidence="2">
    <location>
        <begin position="518"/>
        <end position="582"/>
    </location>
</feature>
<dbReference type="STRING" id="717646.M2MM36"/>
<dbReference type="HOGENOM" id="CLU_318057_0_0_1"/>
<dbReference type="InterPro" id="IPR001138">
    <property type="entry name" value="Zn2Cys6_DnaBD"/>
</dbReference>
<dbReference type="GO" id="GO:0008270">
    <property type="term" value="F:zinc ion binding"/>
    <property type="evidence" value="ECO:0007669"/>
    <property type="project" value="InterPro"/>
</dbReference>
<dbReference type="AlphaFoldDB" id="M2MM36"/>
<dbReference type="Proteomes" id="UP000011761">
    <property type="component" value="Unassembled WGS sequence"/>
</dbReference>
<name>M2MM36_BAUPA</name>
<feature type="compositionally biased region" description="Polar residues" evidence="2">
    <location>
        <begin position="150"/>
        <end position="166"/>
    </location>
</feature>
<feature type="region of interest" description="Disordered" evidence="2">
    <location>
        <begin position="764"/>
        <end position="789"/>
    </location>
</feature>